<gene>
    <name evidence="1" type="ORF">UJA718_LOCUS42367</name>
</gene>
<accession>A0A821QRV9</accession>
<dbReference type="EMBL" id="CAJOBP010054188">
    <property type="protein sequence ID" value="CAF4825757.1"/>
    <property type="molecule type" value="Genomic_DNA"/>
</dbReference>
<feature type="non-terminal residue" evidence="1">
    <location>
        <position position="1"/>
    </location>
</feature>
<evidence type="ECO:0000313" key="1">
    <source>
        <dbReference type="EMBL" id="CAF4825757.1"/>
    </source>
</evidence>
<sequence length="99" mass="11026">GVRRLYPKHQLIYNSSQVTYSSVNSQLTINFRYSDCSRPTLFTSWPTSSTTVNRASAASYAASETYDLVFNSQTYSSIPVDISATDLANRLQSSSDFGY</sequence>
<proteinExistence type="predicted"/>
<organism evidence="1 2">
    <name type="scientific">Rotaria socialis</name>
    <dbReference type="NCBI Taxonomy" id="392032"/>
    <lineage>
        <taxon>Eukaryota</taxon>
        <taxon>Metazoa</taxon>
        <taxon>Spiralia</taxon>
        <taxon>Gnathifera</taxon>
        <taxon>Rotifera</taxon>
        <taxon>Eurotatoria</taxon>
        <taxon>Bdelloidea</taxon>
        <taxon>Philodinida</taxon>
        <taxon>Philodinidae</taxon>
        <taxon>Rotaria</taxon>
    </lineage>
</organism>
<name>A0A821QRV9_9BILA</name>
<protein>
    <submittedName>
        <fullName evidence="1">Uncharacterized protein</fullName>
    </submittedName>
</protein>
<evidence type="ECO:0000313" key="2">
    <source>
        <dbReference type="Proteomes" id="UP000663873"/>
    </source>
</evidence>
<reference evidence="1" key="1">
    <citation type="submission" date="2021-02" db="EMBL/GenBank/DDBJ databases">
        <authorList>
            <person name="Nowell W R."/>
        </authorList>
    </citation>
    <scope>NUCLEOTIDE SEQUENCE</scope>
</reference>
<comment type="caution">
    <text evidence="1">The sequence shown here is derived from an EMBL/GenBank/DDBJ whole genome shotgun (WGS) entry which is preliminary data.</text>
</comment>
<keyword evidence="2" id="KW-1185">Reference proteome</keyword>
<dbReference type="Proteomes" id="UP000663873">
    <property type="component" value="Unassembled WGS sequence"/>
</dbReference>
<dbReference type="AlphaFoldDB" id="A0A821QRV9"/>
<feature type="non-terminal residue" evidence="1">
    <location>
        <position position="99"/>
    </location>
</feature>